<reference evidence="1" key="1">
    <citation type="journal article" date="2014" name="Int. J. Syst. Evol. Microbiol.">
        <title>Complete genome sequence of Corynebacterium casei LMG S-19264T (=DSM 44701T), isolated from a smear-ripened cheese.</title>
        <authorList>
            <consortium name="US DOE Joint Genome Institute (JGI-PGF)"/>
            <person name="Walter F."/>
            <person name="Albersmeier A."/>
            <person name="Kalinowski J."/>
            <person name="Ruckert C."/>
        </authorList>
    </citation>
    <scope>NUCLEOTIDE SEQUENCE</scope>
    <source>
        <strain evidence="1">CGMCC 1.15966</strain>
    </source>
</reference>
<evidence type="ECO:0000313" key="2">
    <source>
        <dbReference type="Proteomes" id="UP000614460"/>
    </source>
</evidence>
<protein>
    <recommendedName>
        <fullName evidence="3">Peptidase S74 domain-containing protein</fullName>
    </recommendedName>
</protein>
<reference evidence="1" key="2">
    <citation type="submission" date="2020-09" db="EMBL/GenBank/DDBJ databases">
        <authorList>
            <person name="Sun Q."/>
            <person name="Zhou Y."/>
        </authorList>
    </citation>
    <scope>NUCLEOTIDE SEQUENCE</scope>
    <source>
        <strain evidence="1">CGMCC 1.15966</strain>
    </source>
</reference>
<sequence>MPLDYGRKLTSQFKRGTVIGFPSNNYYTILGLRGWSDDSGGPAHELAFSNLSGISYRTGTLASGWSGWRKVLTENLTGNVGIGVDNPMERLAVNGKIRALEIKVEAANWPDYVFHSDYELLSLVEIEQFIKINGHLPEIPTANEIGSEGISLGEMNTLLLKKIEELTLLLIANDKELKGQKQEIEELKNYLETLKSNQCKN</sequence>
<dbReference type="AlphaFoldDB" id="A0A8H9G1W7"/>
<evidence type="ECO:0008006" key="3">
    <source>
        <dbReference type="Google" id="ProtNLM"/>
    </source>
</evidence>
<organism evidence="1 2">
    <name type="scientific">Sphingobacterium cellulitidis</name>
    <dbReference type="NCBI Taxonomy" id="1768011"/>
    <lineage>
        <taxon>Bacteria</taxon>
        <taxon>Pseudomonadati</taxon>
        <taxon>Bacteroidota</taxon>
        <taxon>Sphingobacteriia</taxon>
        <taxon>Sphingobacteriales</taxon>
        <taxon>Sphingobacteriaceae</taxon>
        <taxon>Sphingobacterium</taxon>
    </lineage>
</organism>
<evidence type="ECO:0000313" key="1">
    <source>
        <dbReference type="EMBL" id="GGE17817.1"/>
    </source>
</evidence>
<keyword evidence="2" id="KW-1185">Reference proteome</keyword>
<accession>A0A8H9G1W7</accession>
<dbReference type="Proteomes" id="UP000614460">
    <property type="component" value="Unassembled WGS sequence"/>
</dbReference>
<name>A0A8H9G1W7_9SPHI</name>
<comment type="caution">
    <text evidence="1">The sequence shown here is derived from an EMBL/GenBank/DDBJ whole genome shotgun (WGS) entry which is preliminary data.</text>
</comment>
<gene>
    <name evidence="1" type="ORF">GCM10011516_14360</name>
</gene>
<proteinExistence type="predicted"/>
<dbReference type="EMBL" id="BMKM01000003">
    <property type="protein sequence ID" value="GGE17817.1"/>
    <property type="molecule type" value="Genomic_DNA"/>
</dbReference>